<sequence length="104" mass="12218">MGCHFFIEKQCMVICVSQIQCAALEHGVALELFGRRWPFSPEQHIKWNSISTSPKQKKNETPVEQYSSNLRNGKLSPYFPPPFLIRFRDPQARFYPFPTRLPLY</sequence>
<organism evidence="2 3">
    <name type="scientific">Caerostris extrusa</name>
    <name type="common">Bark spider</name>
    <name type="synonym">Caerostris bankana</name>
    <dbReference type="NCBI Taxonomy" id="172846"/>
    <lineage>
        <taxon>Eukaryota</taxon>
        <taxon>Metazoa</taxon>
        <taxon>Ecdysozoa</taxon>
        <taxon>Arthropoda</taxon>
        <taxon>Chelicerata</taxon>
        <taxon>Arachnida</taxon>
        <taxon>Araneae</taxon>
        <taxon>Araneomorphae</taxon>
        <taxon>Entelegynae</taxon>
        <taxon>Araneoidea</taxon>
        <taxon>Araneidae</taxon>
        <taxon>Caerostris</taxon>
    </lineage>
</organism>
<reference evidence="2 3" key="1">
    <citation type="submission" date="2021-06" db="EMBL/GenBank/DDBJ databases">
        <title>Caerostris extrusa draft genome.</title>
        <authorList>
            <person name="Kono N."/>
            <person name="Arakawa K."/>
        </authorList>
    </citation>
    <scope>NUCLEOTIDE SEQUENCE [LARGE SCALE GENOMIC DNA]</scope>
</reference>
<proteinExistence type="predicted"/>
<evidence type="ECO:0000313" key="3">
    <source>
        <dbReference type="Proteomes" id="UP001054945"/>
    </source>
</evidence>
<name>A0AAV4P9N3_CAEEX</name>
<gene>
    <name evidence="2" type="ORF">CEXT_288091</name>
</gene>
<accession>A0AAV4P9N3</accession>
<protein>
    <submittedName>
        <fullName evidence="2">Uncharacterized protein</fullName>
    </submittedName>
</protein>
<dbReference type="AlphaFoldDB" id="A0AAV4P9N3"/>
<dbReference type="Proteomes" id="UP001054945">
    <property type="component" value="Unassembled WGS sequence"/>
</dbReference>
<dbReference type="EMBL" id="BPLR01021618">
    <property type="protein sequence ID" value="GIX91827.1"/>
    <property type="molecule type" value="Genomic_DNA"/>
</dbReference>
<evidence type="ECO:0000256" key="1">
    <source>
        <dbReference type="SAM" id="MobiDB-lite"/>
    </source>
</evidence>
<comment type="caution">
    <text evidence="2">The sequence shown here is derived from an EMBL/GenBank/DDBJ whole genome shotgun (WGS) entry which is preliminary data.</text>
</comment>
<evidence type="ECO:0000313" key="2">
    <source>
        <dbReference type="EMBL" id="GIX91827.1"/>
    </source>
</evidence>
<feature type="region of interest" description="Disordered" evidence="1">
    <location>
        <begin position="48"/>
        <end position="69"/>
    </location>
</feature>
<keyword evidence="3" id="KW-1185">Reference proteome</keyword>